<sequence>MEKGPPSYDQAHAPAPAAYPHPVQQAPTSFQNRKIRTRNGQSSKWSFLHFFPRNYRDRYERPGRSGSDDPDVPVVSSHHRDQVGVRNNHQDPHLRSDSVSVHLLALCLHTVLFDVVPRREPLLPQLWLLHWNLPQVETAFESSFYHS</sequence>
<reference evidence="2" key="1">
    <citation type="submission" date="2021-05" db="EMBL/GenBank/DDBJ databases">
        <authorList>
            <person name="Alioto T."/>
            <person name="Alioto T."/>
            <person name="Gomez Garrido J."/>
        </authorList>
    </citation>
    <scope>NUCLEOTIDE SEQUENCE</scope>
</reference>
<protein>
    <submittedName>
        <fullName evidence="2">(northern house mosquito) hypothetical protein</fullName>
    </submittedName>
</protein>
<feature type="region of interest" description="Disordered" evidence="1">
    <location>
        <begin position="59"/>
        <end position="92"/>
    </location>
</feature>
<feature type="region of interest" description="Disordered" evidence="1">
    <location>
        <begin position="1"/>
        <end position="41"/>
    </location>
</feature>
<evidence type="ECO:0000256" key="1">
    <source>
        <dbReference type="SAM" id="MobiDB-lite"/>
    </source>
</evidence>
<dbReference type="EMBL" id="HBUE01177540">
    <property type="protein sequence ID" value="CAG6518524.1"/>
    <property type="molecule type" value="Transcribed_RNA"/>
</dbReference>
<feature type="compositionally biased region" description="Basic and acidic residues" evidence="1">
    <location>
        <begin position="78"/>
        <end position="92"/>
    </location>
</feature>
<feature type="compositionally biased region" description="Low complexity" evidence="1">
    <location>
        <begin position="10"/>
        <end position="27"/>
    </location>
</feature>
<dbReference type="EMBL" id="HBUE01283075">
    <property type="protein sequence ID" value="CAG6570054.1"/>
    <property type="molecule type" value="Transcribed_RNA"/>
</dbReference>
<name>A0A8D8DWX7_CULPI</name>
<dbReference type="AlphaFoldDB" id="A0A8D8DWX7"/>
<feature type="compositionally biased region" description="Polar residues" evidence="1">
    <location>
        <begin position="28"/>
        <end position="41"/>
    </location>
</feature>
<proteinExistence type="predicted"/>
<dbReference type="EMBL" id="HBUE01177538">
    <property type="protein sequence ID" value="CAG6518521.1"/>
    <property type="molecule type" value="Transcribed_RNA"/>
</dbReference>
<organism evidence="2">
    <name type="scientific">Culex pipiens</name>
    <name type="common">House mosquito</name>
    <dbReference type="NCBI Taxonomy" id="7175"/>
    <lineage>
        <taxon>Eukaryota</taxon>
        <taxon>Metazoa</taxon>
        <taxon>Ecdysozoa</taxon>
        <taxon>Arthropoda</taxon>
        <taxon>Hexapoda</taxon>
        <taxon>Insecta</taxon>
        <taxon>Pterygota</taxon>
        <taxon>Neoptera</taxon>
        <taxon>Endopterygota</taxon>
        <taxon>Diptera</taxon>
        <taxon>Nematocera</taxon>
        <taxon>Culicoidea</taxon>
        <taxon>Culicidae</taxon>
        <taxon>Culicinae</taxon>
        <taxon>Culicini</taxon>
        <taxon>Culex</taxon>
        <taxon>Culex</taxon>
    </lineage>
</organism>
<evidence type="ECO:0000313" key="2">
    <source>
        <dbReference type="EMBL" id="CAG6518524.1"/>
    </source>
</evidence>
<dbReference type="EMBL" id="HBUE01283077">
    <property type="protein sequence ID" value="CAG6570057.1"/>
    <property type="molecule type" value="Transcribed_RNA"/>
</dbReference>
<accession>A0A8D8DWX7</accession>